<evidence type="ECO:0000313" key="1">
    <source>
        <dbReference type="EMBL" id="KAK7339145.1"/>
    </source>
</evidence>
<gene>
    <name evidence="1" type="ORF">VNO77_19793</name>
</gene>
<comment type="caution">
    <text evidence="1">The sequence shown here is derived from an EMBL/GenBank/DDBJ whole genome shotgun (WGS) entry which is preliminary data.</text>
</comment>
<keyword evidence="2" id="KW-1185">Reference proteome</keyword>
<sequence length="155" mass="17002">MKLASWIAGKAATDWVANVLLLLLLHPRSQLELMFGKLSLVIICPLKLDEVLIRLAFILLKMMLTIRGKAIGLLPSIFATVSSHGSLLIMVEGEGPKLPAELAANMSLHLQFSTTDKGSSLLLQSRISQNSYSSKHLRTISRHDLDPNQYGQLGT</sequence>
<proteinExistence type="predicted"/>
<accession>A0AAN9LN61</accession>
<dbReference type="EMBL" id="JAYMYQ010000004">
    <property type="protein sequence ID" value="KAK7339145.1"/>
    <property type="molecule type" value="Genomic_DNA"/>
</dbReference>
<name>A0AAN9LN61_CANGL</name>
<organism evidence="1 2">
    <name type="scientific">Canavalia gladiata</name>
    <name type="common">Sword bean</name>
    <name type="synonym">Dolichos gladiatus</name>
    <dbReference type="NCBI Taxonomy" id="3824"/>
    <lineage>
        <taxon>Eukaryota</taxon>
        <taxon>Viridiplantae</taxon>
        <taxon>Streptophyta</taxon>
        <taxon>Embryophyta</taxon>
        <taxon>Tracheophyta</taxon>
        <taxon>Spermatophyta</taxon>
        <taxon>Magnoliopsida</taxon>
        <taxon>eudicotyledons</taxon>
        <taxon>Gunneridae</taxon>
        <taxon>Pentapetalae</taxon>
        <taxon>rosids</taxon>
        <taxon>fabids</taxon>
        <taxon>Fabales</taxon>
        <taxon>Fabaceae</taxon>
        <taxon>Papilionoideae</taxon>
        <taxon>50 kb inversion clade</taxon>
        <taxon>NPAAA clade</taxon>
        <taxon>indigoferoid/millettioid clade</taxon>
        <taxon>Phaseoleae</taxon>
        <taxon>Canavalia</taxon>
    </lineage>
</organism>
<protein>
    <submittedName>
        <fullName evidence="1">Uncharacterized protein</fullName>
    </submittedName>
</protein>
<dbReference type="AlphaFoldDB" id="A0AAN9LN61"/>
<dbReference type="Proteomes" id="UP001367508">
    <property type="component" value="Unassembled WGS sequence"/>
</dbReference>
<evidence type="ECO:0000313" key="2">
    <source>
        <dbReference type="Proteomes" id="UP001367508"/>
    </source>
</evidence>
<reference evidence="1 2" key="1">
    <citation type="submission" date="2024-01" db="EMBL/GenBank/DDBJ databases">
        <title>The genomes of 5 underutilized Papilionoideae crops provide insights into root nodulation and disease resistanc.</title>
        <authorList>
            <person name="Jiang F."/>
        </authorList>
    </citation>
    <scope>NUCLEOTIDE SEQUENCE [LARGE SCALE GENOMIC DNA]</scope>
    <source>
        <strain evidence="1">LVBAO_FW01</strain>
        <tissue evidence="1">Leaves</tissue>
    </source>
</reference>